<evidence type="ECO:0000256" key="1">
    <source>
        <dbReference type="SAM" id="MobiDB-lite"/>
    </source>
</evidence>
<accession>A0A0U1LT16</accession>
<sequence>MPPIRTFNSAPINQNTSPTAAKQENNNNATPSQQDEQQQPTPFAAPVTTTAAPTTSVNMSAARPGAPAVPGPTAAPVPAPTKTYPSFDAGGDTSTSTNTPAAPQPGARPVPLAATPTGKKTSYAVPPPPKTGEPVRPAEYYAPKTQQPTTTSSAPARYHPGQGGGLMNSGGTSAIAQEEVIITTATNVPNSTSTPYMSTYQPPSAQPLPSPSLFTSIGSSNSNSSNAGPLYESNDGEDSILGESGQKVLDTAKSWMQSAGNKLAEAEAEVWKMVNSK</sequence>
<name>A0A0U1LT16_TALIS</name>
<feature type="compositionally biased region" description="Polar residues" evidence="1">
    <location>
        <begin position="92"/>
        <end position="101"/>
    </location>
</feature>
<evidence type="ECO:0000313" key="2">
    <source>
        <dbReference type="EMBL" id="CRG85719.1"/>
    </source>
</evidence>
<feature type="compositionally biased region" description="Low complexity" evidence="1">
    <location>
        <begin position="40"/>
        <end position="66"/>
    </location>
</feature>
<keyword evidence="3" id="KW-1185">Reference proteome</keyword>
<feature type="compositionally biased region" description="Pro residues" evidence="1">
    <location>
        <begin position="67"/>
        <end position="79"/>
    </location>
</feature>
<dbReference type="AlphaFoldDB" id="A0A0U1LT16"/>
<feature type="compositionally biased region" description="Polar residues" evidence="1">
    <location>
        <begin position="187"/>
        <end position="200"/>
    </location>
</feature>
<organism evidence="2 3">
    <name type="scientific">Talaromyces islandicus</name>
    <name type="common">Penicillium islandicum</name>
    <dbReference type="NCBI Taxonomy" id="28573"/>
    <lineage>
        <taxon>Eukaryota</taxon>
        <taxon>Fungi</taxon>
        <taxon>Dikarya</taxon>
        <taxon>Ascomycota</taxon>
        <taxon>Pezizomycotina</taxon>
        <taxon>Eurotiomycetes</taxon>
        <taxon>Eurotiomycetidae</taxon>
        <taxon>Eurotiales</taxon>
        <taxon>Trichocomaceae</taxon>
        <taxon>Talaromyces</taxon>
        <taxon>Talaromyces sect. Islandici</taxon>
    </lineage>
</organism>
<proteinExistence type="predicted"/>
<dbReference type="Proteomes" id="UP000054383">
    <property type="component" value="Unassembled WGS sequence"/>
</dbReference>
<feature type="compositionally biased region" description="Polar residues" evidence="1">
    <location>
        <begin position="1"/>
        <end position="39"/>
    </location>
</feature>
<feature type="compositionally biased region" description="Polar residues" evidence="1">
    <location>
        <begin position="144"/>
        <end position="154"/>
    </location>
</feature>
<reference evidence="2 3" key="1">
    <citation type="submission" date="2015-04" db="EMBL/GenBank/DDBJ databases">
        <authorList>
            <person name="Syromyatnikov M.Y."/>
            <person name="Popov V.N."/>
        </authorList>
    </citation>
    <scope>NUCLEOTIDE SEQUENCE [LARGE SCALE GENOMIC DNA]</scope>
    <source>
        <strain evidence="2">WF-38-12</strain>
    </source>
</reference>
<dbReference type="EMBL" id="CVMT01000002">
    <property type="protein sequence ID" value="CRG85719.1"/>
    <property type="molecule type" value="Genomic_DNA"/>
</dbReference>
<dbReference type="STRING" id="28573.A0A0U1LT16"/>
<dbReference type="OrthoDB" id="4526754at2759"/>
<dbReference type="OMA" id="SHPPGYQ"/>
<evidence type="ECO:0000313" key="3">
    <source>
        <dbReference type="Proteomes" id="UP000054383"/>
    </source>
</evidence>
<feature type="region of interest" description="Disordered" evidence="1">
    <location>
        <begin position="187"/>
        <end position="244"/>
    </location>
</feature>
<dbReference type="PRINTS" id="PR01217">
    <property type="entry name" value="PRICHEXTENSN"/>
</dbReference>
<gene>
    <name evidence="2" type="ORF">PISL3812_02741</name>
</gene>
<protein>
    <submittedName>
        <fullName evidence="2">Uncharacterized protein</fullName>
    </submittedName>
</protein>
<feature type="region of interest" description="Disordered" evidence="1">
    <location>
        <begin position="1"/>
        <end position="171"/>
    </location>
</feature>